<evidence type="ECO:0000313" key="4">
    <source>
        <dbReference type="Proteomes" id="UP000065807"/>
    </source>
</evidence>
<dbReference type="InterPro" id="IPR030678">
    <property type="entry name" value="Peptide/Ni-bd"/>
</dbReference>
<dbReference type="EMBL" id="AP014924">
    <property type="protein sequence ID" value="BAS26388.1"/>
    <property type="molecule type" value="Genomic_DNA"/>
</dbReference>
<reference evidence="4" key="2">
    <citation type="journal article" date="2016" name="Int. J. Syst. Evol. Microbiol.">
        <title>Complete genome sequence and cell structure of Limnochorda pilosa, a Gram-negative spore-former within the phylum Firmicutes.</title>
        <authorList>
            <person name="Watanabe M."/>
            <person name="Kojima H."/>
            <person name="Fukui M."/>
        </authorList>
    </citation>
    <scope>NUCLEOTIDE SEQUENCE [LARGE SCALE GENOMIC DNA]</scope>
    <source>
        <strain evidence="4">HC45</strain>
    </source>
</reference>
<organism evidence="3 4">
    <name type="scientific">Limnochorda pilosa</name>
    <dbReference type="NCBI Taxonomy" id="1555112"/>
    <lineage>
        <taxon>Bacteria</taxon>
        <taxon>Bacillati</taxon>
        <taxon>Bacillota</taxon>
        <taxon>Limnochordia</taxon>
        <taxon>Limnochordales</taxon>
        <taxon>Limnochordaceae</taxon>
        <taxon>Limnochorda</taxon>
    </lineage>
</organism>
<dbReference type="Gene3D" id="3.90.76.10">
    <property type="entry name" value="Dipeptide-binding Protein, Domain 1"/>
    <property type="match status" value="1"/>
</dbReference>
<dbReference type="SUPFAM" id="SSF53850">
    <property type="entry name" value="Periplasmic binding protein-like II"/>
    <property type="match status" value="1"/>
</dbReference>
<dbReference type="GO" id="GO:1904680">
    <property type="term" value="F:peptide transmembrane transporter activity"/>
    <property type="evidence" value="ECO:0007669"/>
    <property type="project" value="TreeGrafter"/>
</dbReference>
<dbReference type="Proteomes" id="UP000065807">
    <property type="component" value="Chromosome"/>
</dbReference>
<dbReference type="Gene3D" id="3.10.105.10">
    <property type="entry name" value="Dipeptide-binding Protein, Domain 3"/>
    <property type="match status" value="1"/>
</dbReference>
<feature type="domain" description="Solute-binding protein family 5" evidence="2">
    <location>
        <begin position="69"/>
        <end position="424"/>
    </location>
</feature>
<evidence type="ECO:0000256" key="1">
    <source>
        <dbReference type="ARBA" id="ARBA00022729"/>
    </source>
</evidence>
<evidence type="ECO:0000259" key="2">
    <source>
        <dbReference type="Pfam" id="PF00496"/>
    </source>
</evidence>
<keyword evidence="4" id="KW-1185">Reference proteome</keyword>
<dbReference type="GO" id="GO:0043190">
    <property type="term" value="C:ATP-binding cassette (ABC) transporter complex"/>
    <property type="evidence" value="ECO:0007669"/>
    <property type="project" value="InterPro"/>
</dbReference>
<accession>A0A0K2SGZ7</accession>
<protein>
    <submittedName>
        <fullName evidence="3">ABC transporter substrate-binding protein</fullName>
    </submittedName>
</protein>
<name>A0A0K2SGZ7_LIMPI</name>
<dbReference type="PANTHER" id="PTHR30290">
    <property type="entry name" value="PERIPLASMIC BINDING COMPONENT OF ABC TRANSPORTER"/>
    <property type="match status" value="1"/>
</dbReference>
<dbReference type="InterPro" id="IPR039424">
    <property type="entry name" value="SBP_5"/>
</dbReference>
<reference evidence="4" key="1">
    <citation type="submission" date="2015-07" db="EMBL/GenBank/DDBJ databases">
        <title>Complete genome sequence and phylogenetic analysis of Limnochorda pilosa.</title>
        <authorList>
            <person name="Watanabe M."/>
            <person name="Kojima H."/>
            <person name="Fukui M."/>
        </authorList>
    </citation>
    <scope>NUCLEOTIDE SEQUENCE [LARGE SCALE GENOMIC DNA]</scope>
    <source>
        <strain evidence="4">HC45</strain>
    </source>
</reference>
<dbReference type="PATRIC" id="fig|1555112.3.peg.553"/>
<dbReference type="GO" id="GO:0042597">
    <property type="term" value="C:periplasmic space"/>
    <property type="evidence" value="ECO:0007669"/>
    <property type="project" value="UniProtKB-ARBA"/>
</dbReference>
<dbReference type="AlphaFoldDB" id="A0A0K2SGZ7"/>
<gene>
    <name evidence="3" type="ORF">LIP_0531</name>
</gene>
<dbReference type="PANTHER" id="PTHR30290:SF38">
    <property type="entry name" value="D,D-DIPEPTIDE-BINDING PERIPLASMIC PROTEIN DDPA-RELATED"/>
    <property type="match status" value="1"/>
</dbReference>
<dbReference type="CDD" id="cd08511">
    <property type="entry name" value="PBP2_NikA_DppA_OppA_like_5"/>
    <property type="match status" value="1"/>
</dbReference>
<dbReference type="STRING" id="1555112.LIP_0531"/>
<dbReference type="Pfam" id="PF00496">
    <property type="entry name" value="SBP_bac_5"/>
    <property type="match status" value="1"/>
</dbReference>
<dbReference type="KEGG" id="lpil:LIP_0531"/>
<dbReference type="InterPro" id="IPR000914">
    <property type="entry name" value="SBP_5_dom"/>
</dbReference>
<dbReference type="PIRSF" id="PIRSF002741">
    <property type="entry name" value="MppA"/>
    <property type="match status" value="1"/>
</dbReference>
<keyword evidence="1" id="KW-0732">Signal</keyword>
<evidence type="ECO:0000313" key="3">
    <source>
        <dbReference type="EMBL" id="BAS26388.1"/>
    </source>
</evidence>
<dbReference type="GO" id="GO:0015833">
    <property type="term" value="P:peptide transport"/>
    <property type="evidence" value="ECO:0007669"/>
    <property type="project" value="TreeGrafter"/>
</dbReference>
<sequence>MRRHFALPLVFALLVGLAAGLTAEAQVLRVGLAEDPDLLDPDLARTFVGRIVFENLCDKLFNVDPSLNLVPELALDYQVSPDGRTVTLPLREGVVFHDGTPFDAEAARYNLERSLNLTGSLRRSEIAQIQAVEVADDHTVVLHLSAPFAPLQAQLADRAGMMISPAAAERLGDRFATAPVCSGEFRFVERVPQQQIVLERFPEYWDAGNVHLDRLVFLPIPDPSVRLANLQSGELDLFERVAPTDLQAVRRDPNLVLSVVPSLGYQGMTLNLSNPEPLGTPLARDVRVRRALALSIDRQVINQVVFDGEYLPGDTPLPPVSAYADPERPLPGRDVEAARRLLQEAGYDQVAFELMVSNDPQAIRVGEVIQSMAAGAGFRISLRPTEFATALDLQDAGQYEAFLIGWSGRVDPDGNIHQFQTSTGGLNVTGYSDPEVDRLLNEARVASGLEPRRALYQAAMSRFIDDYHIIYLYHTQNFVAYRKGLEGFVAVPDGLLRLKGVSLAGR</sequence>
<dbReference type="Gene3D" id="3.40.190.10">
    <property type="entry name" value="Periplasmic binding protein-like II"/>
    <property type="match status" value="1"/>
</dbReference>
<proteinExistence type="predicted"/>